<proteinExistence type="predicted"/>
<evidence type="ECO:0000256" key="2">
    <source>
        <dbReference type="ARBA" id="ARBA00022737"/>
    </source>
</evidence>
<keyword evidence="8" id="KW-1185">Reference proteome</keyword>
<dbReference type="EMBL" id="SJOL01001349">
    <property type="protein sequence ID" value="TGZ74921.1"/>
    <property type="molecule type" value="Genomic_DNA"/>
</dbReference>
<feature type="domain" description="EGF-like" evidence="6">
    <location>
        <begin position="153"/>
        <end position="189"/>
    </location>
</feature>
<dbReference type="OrthoDB" id="10045365at2759"/>
<evidence type="ECO:0000313" key="7">
    <source>
        <dbReference type="EMBL" id="TGZ74921.1"/>
    </source>
</evidence>
<feature type="domain" description="EGF-like" evidence="6">
    <location>
        <begin position="323"/>
        <end position="371"/>
    </location>
</feature>
<comment type="caution">
    <text evidence="7">The sequence shown here is derived from an EMBL/GenBank/DDBJ whole genome shotgun (WGS) entry which is preliminary data.</text>
</comment>
<evidence type="ECO:0000259" key="6">
    <source>
        <dbReference type="PROSITE" id="PS50026"/>
    </source>
</evidence>
<dbReference type="InterPro" id="IPR000742">
    <property type="entry name" value="EGF"/>
</dbReference>
<feature type="disulfide bond" evidence="4">
    <location>
        <begin position="179"/>
        <end position="188"/>
    </location>
</feature>
<gene>
    <name evidence="7" type="ORF">CRM22_000669</name>
</gene>
<evidence type="ECO:0000256" key="4">
    <source>
        <dbReference type="PROSITE-ProRule" id="PRU00076"/>
    </source>
</evidence>
<dbReference type="Proteomes" id="UP000308267">
    <property type="component" value="Unassembled WGS sequence"/>
</dbReference>
<dbReference type="PROSITE" id="PS50026">
    <property type="entry name" value="EGF_3"/>
    <property type="match status" value="3"/>
</dbReference>
<comment type="caution">
    <text evidence="4">Lacks conserved residue(s) required for the propagation of feature annotation.</text>
</comment>
<organism evidence="7 8">
    <name type="scientific">Opisthorchis felineus</name>
    <dbReference type="NCBI Taxonomy" id="147828"/>
    <lineage>
        <taxon>Eukaryota</taxon>
        <taxon>Metazoa</taxon>
        <taxon>Spiralia</taxon>
        <taxon>Lophotrochozoa</taxon>
        <taxon>Platyhelminthes</taxon>
        <taxon>Trematoda</taxon>
        <taxon>Digenea</taxon>
        <taxon>Opisthorchiida</taxon>
        <taxon>Opisthorchiata</taxon>
        <taxon>Opisthorchiidae</taxon>
        <taxon>Opisthorchis</taxon>
    </lineage>
</organism>
<dbReference type="STRING" id="147828.A0A4S2MDZ8"/>
<dbReference type="SMART" id="SM00181">
    <property type="entry name" value="EGF"/>
    <property type="match status" value="3"/>
</dbReference>
<name>A0A4S2MDZ8_OPIFE</name>
<keyword evidence="5" id="KW-1133">Transmembrane helix</keyword>
<evidence type="ECO:0000256" key="3">
    <source>
        <dbReference type="ARBA" id="ARBA00023157"/>
    </source>
</evidence>
<dbReference type="Gene3D" id="2.10.25.10">
    <property type="entry name" value="Laminin"/>
    <property type="match status" value="2"/>
</dbReference>
<protein>
    <recommendedName>
        <fullName evidence="6">EGF-like domain-containing protein</fullName>
    </recommendedName>
</protein>
<feature type="disulfide bond" evidence="4">
    <location>
        <begin position="118"/>
        <end position="135"/>
    </location>
</feature>
<dbReference type="InterPro" id="IPR051022">
    <property type="entry name" value="Notch_Cell-Fate_Det"/>
</dbReference>
<keyword evidence="5" id="KW-0812">Transmembrane</keyword>
<keyword evidence="5" id="KW-0472">Membrane</keyword>
<keyword evidence="3 4" id="KW-1015">Disulfide bond</keyword>
<feature type="domain" description="EGF-like" evidence="6">
    <location>
        <begin position="110"/>
        <end position="147"/>
    </location>
</feature>
<feature type="disulfide bond" evidence="4">
    <location>
        <begin position="137"/>
        <end position="146"/>
    </location>
</feature>
<dbReference type="CDD" id="cd00054">
    <property type="entry name" value="EGF_CA"/>
    <property type="match status" value="1"/>
</dbReference>
<dbReference type="SUPFAM" id="SSF57196">
    <property type="entry name" value="EGF/Laminin"/>
    <property type="match status" value="2"/>
</dbReference>
<feature type="disulfide bond" evidence="4">
    <location>
        <begin position="114"/>
        <end position="124"/>
    </location>
</feature>
<dbReference type="PANTHER" id="PTHR24049">
    <property type="entry name" value="CRUMBS FAMILY MEMBER"/>
    <property type="match status" value="1"/>
</dbReference>
<evidence type="ECO:0000256" key="1">
    <source>
        <dbReference type="ARBA" id="ARBA00022536"/>
    </source>
</evidence>
<accession>A0A4S2MDZ8</accession>
<keyword evidence="1 4" id="KW-0245">EGF-like domain</keyword>
<feature type="transmembrane region" description="Helical" evidence="5">
    <location>
        <begin position="375"/>
        <end position="397"/>
    </location>
</feature>
<reference evidence="7 8" key="1">
    <citation type="journal article" date="2019" name="BMC Genomics">
        <title>New insights from Opisthorchis felineus genome: update on genomics of the epidemiologically important liver flukes.</title>
        <authorList>
            <person name="Ershov N.I."/>
            <person name="Mordvinov V.A."/>
            <person name="Prokhortchouk E.B."/>
            <person name="Pakharukova M.Y."/>
            <person name="Gunbin K.V."/>
            <person name="Ustyantsev K."/>
            <person name="Genaev M.A."/>
            <person name="Blinov A.G."/>
            <person name="Mazur A."/>
            <person name="Boulygina E."/>
            <person name="Tsygankova S."/>
            <person name="Khrameeva E."/>
            <person name="Chekanov N."/>
            <person name="Fan G."/>
            <person name="Xiao A."/>
            <person name="Zhang H."/>
            <person name="Xu X."/>
            <person name="Yang H."/>
            <person name="Solovyev V."/>
            <person name="Lee S.M."/>
            <person name="Liu X."/>
            <person name="Afonnikov D.A."/>
            <person name="Skryabin K.G."/>
        </authorList>
    </citation>
    <scope>NUCLEOTIDE SEQUENCE [LARGE SCALE GENOMIC DNA]</scope>
    <source>
        <strain evidence="7">AK-0245</strain>
        <tissue evidence="7">Whole organism</tissue>
    </source>
</reference>
<evidence type="ECO:0000313" key="8">
    <source>
        <dbReference type="Proteomes" id="UP000308267"/>
    </source>
</evidence>
<dbReference type="PROSITE" id="PS00022">
    <property type="entry name" value="EGF_1"/>
    <property type="match status" value="2"/>
</dbReference>
<evidence type="ECO:0000256" key="5">
    <source>
        <dbReference type="SAM" id="Phobius"/>
    </source>
</evidence>
<keyword evidence="2" id="KW-0677">Repeat</keyword>
<sequence length="425" mass="46896">MLAFLPGLELAGLFWSDRLFQKLDDDGPGYKIIGHILGIRMRKMVGFQEIWALLLIIHSSRQSSSANHSAESKISVETTTPPVSASNLSTVTEKNNFVLQRTNFTSDPSIFPICIPACINGGICRRIDNDVSTRCLCPLDYEGQTCEQSVITPLTTCTESTCHNGGFCAKTTENLTCSCPAGVSGSTCERRSRAYKVSMRLVQFGQPMEWDTAFDDSSSAVYQQTVPQILRLLHLATLLGNDLMLVRAYQGISFDRFISGSVIASVFLKFDFNDSMAKTYDNKLVLEHLISGGKRLSESNLPASIPSLIIFEPQDAAVFSVQATDPCSSGNNDCSVNGICVPLSGTVYTCECKTFTIDVSPSGFYPGRRCIYDGLIILTFVVVGLLLSMLIFVLCGCRRTIWYRYRNRREAEHVTLVKMAANYDI</sequence>
<dbReference type="AlphaFoldDB" id="A0A4S2MDZ8"/>